<comment type="caution">
    <text evidence="2">The sequence shown here is derived from an EMBL/GenBank/DDBJ whole genome shotgun (WGS) entry which is preliminary data.</text>
</comment>
<proteinExistence type="predicted"/>
<reference evidence="2" key="1">
    <citation type="submission" date="2023-10" db="EMBL/GenBank/DDBJ databases">
        <authorList>
            <person name="Chen Y."/>
            <person name="Shah S."/>
            <person name="Dougan E. K."/>
            <person name="Thang M."/>
            <person name="Chan C."/>
        </authorList>
    </citation>
    <scope>NUCLEOTIDE SEQUENCE [LARGE SCALE GENOMIC DNA]</scope>
</reference>
<dbReference type="InterPro" id="IPR007884">
    <property type="entry name" value="METL9"/>
</dbReference>
<sequence>MRALVAPSRGRVLLALRLPVEHYVLTPAMRVEAPEEALLPPDRPSRASGVWEEELNALVAVLEGAGLAVECWSRVPYVCQGEHPVTQPFTSVANHGSPVRPRSSVFSVD</sequence>
<dbReference type="PANTHER" id="PTHR12890:SF0">
    <property type="entry name" value="PROTEIN-L-HISTIDINE N-PROS-METHYLTRANSFERASE"/>
    <property type="match status" value="1"/>
</dbReference>
<accession>A0ABN9SMS5</accession>
<dbReference type="PANTHER" id="PTHR12890">
    <property type="entry name" value="DREV PROTEIN"/>
    <property type="match status" value="1"/>
</dbReference>
<dbReference type="EMBL" id="CAUYUJ010012002">
    <property type="protein sequence ID" value="CAK0833019.1"/>
    <property type="molecule type" value="Genomic_DNA"/>
</dbReference>
<evidence type="ECO:0000256" key="1">
    <source>
        <dbReference type="SAM" id="MobiDB-lite"/>
    </source>
</evidence>
<organism evidence="2 3">
    <name type="scientific">Prorocentrum cordatum</name>
    <dbReference type="NCBI Taxonomy" id="2364126"/>
    <lineage>
        <taxon>Eukaryota</taxon>
        <taxon>Sar</taxon>
        <taxon>Alveolata</taxon>
        <taxon>Dinophyceae</taxon>
        <taxon>Prorocentrales</taxon>
        <taxon>Prorocentraceae</taxon>
        <taxon>Prorocentrum</taxon>
    </lineage>
</organism>
<name>A0ABN9SMS5_9DINO</name>
<dbReference type="Pfam" id="PF05219">
    <property type="entry name" value="DREV"/>
    <property type="match status" value="1"/>
</dbReference>
<protein>
    <submittedName>
        <fullName evidence="2">Uncharacterized protein</fullName>
    </submittedName>
</protein>
<gene>
    <name evidence="2" type="ORF">PCOR1329_LOCUS30850</name>
</gene>
<feature type="compositionally biased region" description="Low complexity" evidence="1">
    <location>
        <begin position="97"/>
        <end position="109"/>
    </location>
</feature>
<feature type="region of interest" description="Disordered" evidence="1">
    <location>
        <begin position="89"/>
        <end position="109"/>
    </location>
</feature>
<keyword evidence="3" id="KW-1185">Reference proteome</keyword>
<evidence type="ECO:0000313" key="3">
    <source>
        <dbReference type="Proteomes" id="UP001189429"/>
    </source>
</evidence>
<dbReference type="Proteomes" id="UP001189429">
    <property type="component" value="Unassembled WGS sequence"/>
</dbReference>
<evidence type="ECO:0000313" key="2">
    <source>
        <dbReference type="EMBL" id="CAK0833019.1"/>
    </source>
</evidence>